<dbReference type="PANTHER" id="PTHR37781">
    <property type="entry name" value="TFIIH COMPLEX SUBUNIT"/>
    <property type="match status" value="1"/>
</dbReference>
<dbReference type="VEuPathDB" id="FungiDB:EMCG_08133"/>
<dbReference type="PANTHER" id="PTHR37781:SF1">
    <property type="entry name" value="ADR380WP"/>
    <property type="match status" value="1"/>
</dbReference>
<accession>A0A0G2I638</accession>
<organism evidence="2 3">
    <name type="scientific">[Emmonsia] crescens</name>
    <dbReference type="NCBI Taxonomy" id="73230"/>
    <lineage>
        <taxon>Eukaryota</taxon>
        <taxon>Fungi</taxon>
        <taxon>Dikarya</taxon>
        <taxon>Ascomycota</taxon>
        <taxon>Pezizomycotina</taxon>
        <taxon>Eurotiomycetes</taxon>
        <taxon>Eurotiomycetidae</taxon>
        <taxon>Onygenales</taxon>
        <taxon>Ajellomycetaceae</taxon>
        <taxon>Emergomyces</taxon>
    </lineage>
</organism>
<evidence type="ECO:0000313" key="2">
    <source>
        <dbReference type="EMBL" id="KKZ66107.1"/>
    </source>
</evidence>
<gene>
    <name evidence="2" type="ORF">EMCG_08133</name>
</gene>
<comment type="caution">
    <text evidence="2">The sequence shown here is derived from an EMBL/GenBank/DDBJ whole genome shotgun (WGS) entry which is preliminary data.</text>
</comment>
<sequence length="281" mass="30381">MELLLPNPSEPKVGGGGGGGFIPPSLPSPPSSSIYSTSTITPNLPQQRRQSLRPGSAKETTVINFVDSHILAINRRHAKKFSSAFADESEADRGYENFREVARDIETIVNVLWVSGTPSLQIPYLISLAGLLNTYLPDFPFSARATFKLIRKLDAIFASLLLGEDLQTGHPLPGFEGKNGVVSMTEKVRIKSITESARIIVVSAQGNEDEENGVGMGMDVDDDDDDDDDYGDDDEDYGGGEGGREGLEGCGDELGRWEVESGRVYEKTIQILGDELGKQDG</sequence>
<protein>
    <recommendedName>
        <fullName evidence="4">Ribosomal RNA-processing protein 7</fullName>
    </recommendedName>
</protein>
<dbReference type="AlphaFoldDB" id="A0A0G2I638"/>
<evidence type="ECO:0000313" key="3">
    <source>
        <dbReference type="Proteomes" id="UP000034164"/>
    </source>
</evidence>
<feature type="region of interest" description="Disordered" evidence="1">
    <location>
        <begin position="1"/>
        <end position="56"/>
    </location>
</feature>
<feature type="compositionally biased region" description="Low complexity" evidence="1">
    <location>
        <begin position="31"/>
        <end position="42"/>
    </location>
</feature>
<dbReference type="OrthoDB" id="2567806at2759"/>
<evidence type="ECO:0000256" key="1">
    <source>
        <dbReference type="SAM" id="MobiDB-lite"/>
    </source>
</evidence>
<dbReference type="Pfam" id="PF17110">
    <property type="entry name" value="TFB6"/>
    <property type="match status" value="1"/>
</dbReference>
<feature type="region of interest" description="Disordered" evidence="1">
    <location>
        <begin position="209"/>
        <end position="251"/>
    </location>
</feature>
<feature type="compositionally biased region" description="Basic and acidic residues" evidence="1">
    <location>
        <begin position="242"/>
        <end position="251"/>
    </location>
</feature>
<dbReference type="EMBL" id="LCZI01000526">
    <property type="protein sequence ID" value="KKZ66107.1"/>
    <property type="molecule type" value="Genomic_DNA"/>
</dbReference>
<dbReference type="InterPro" id="IPR031349">
    <property type="entry name" value="Tfb6"/>
</dbReference>
<reference evidence="3" key="1">
    <citation type="journal article" date="2015" name="PLoS Genet.">
        <title>The dynamic genome and transcriptome of the human fungal pathogen Blastomyces and close relative Emmonsia.</title>
        <authorList>
            <person name="Munoz J.F."/>
            <person name="Gauthier G.M."/>
            <person name="Desjardins C.A."/>
            <person name="Gallo J.E."/>
            <person name="Holder J."/>
            <person name="Sullivan T.D."/>
            <person name="Marty A.J."/>
            <person name="Carmen J.C."/>
            <person name="Chen Z."/>
            <person name="Ding L."/>
            <person name="Gujja S."/>
            <person name="Magrini V."/>
            <person name="Misas E."/>
            <person name="Mitreva M."/>
            <person name="Priest M."/>
            <person name="Saif S."/>
            <person name="Whiston E.A."/>
            <person name="Young S."/>
            <person name="Zeng Q."/>
            <person name="Goldman W.E."/>
            <person name="Mardis E.R."/>
            <person name="Taylor J.W."/>
            <person name="McEwen J.G."/>
            <person name="Clay O.K."/>
            <person name="Klein B.S."/>
            <person name="Cuomo C.A."/>
        </authorList>
    </citation>
    <scope>NUCLEOTIDE SEQUENCE [LARGE SCALE GENOMIC DNA]</scope>
    <source>
        <strain evidence="3">UAMH 3008</strain>
    </source>
</reference>
<proteinExistence type="predicted"/>
<dbReference type="GO" id="GO:0005675">
    <property type="term" value="C:transcription factor TFIIH holo complex"/>
    <property type="evidence" value="ECO:0007669"/>
    <property type="project" value="TreeGrafter"/>
</dbReference>
<evidence type="ECO:0008006" key="4">
    <source>
        <dbReference type="Google" id="ProtNLM"/>
    </source>
</evidence>
<dbReference type="Proteomes" id="UP000034164">
    <property type="component" value="Unassembled WGS sequence"/>
</dbReference>
<feature type="compositionally biased region" description="Acidic residues" evidence="1">
    <location>
        <begin position="219"/>
        <end position="238"/>
    </location>
</feature>
<name>A0A0G2I638_9EURO</name>